<dbReference type="AlphaFoldDB" id="W3XN77"/>
<dbReference type="GO" id="GO:0016491">
    <property type="term" value="F:oxidoreductase activity"/>
    <property type="evidence" value="ECO:0007669"/>
    <property type="project" value="UniProtKB-KW"/>
</dbReference>
<protein>
    <recommendedName>
        <fullName evidence="6">FAD-binding PCMH-type domain-containing protein</fullName>
    </recommendedName>
</protein>
<keyword evidence="5" id="KW-0732">Signal</keyword>
<feature type="chain" id="PRO_5004835252" description="FAD-binding PCMH-type domain-containing protein" evidence="5">
    <location>
        <begin position="19"/>
        <end position="499"/>
    </location>
</feature>
<dbReference type="EMBL" id="KI912109">
    <property type="protein sequence ID" value="ETS86972.1"/>
    <property type="molecule type" value="Genomic_DNA"/>
</dbReference>
<dbReference type="InterPro" id="IPR050416">
    <property type="entry name" value="FAD-linked_Oxidoreductase"/>
</dbReference>
<evidence type="ECO:0000256" key="4">
    <source>
        <dbReference type="ARBA" id="ARBA00023002"/>
    </source>
</evidence>
<dbReference type="OrthoDB" id="2151789at2759"/>
<dbReference type="PROSITE" id="PS51387">
    <property type="entry name" value="FAD_PCMH"/>
    <property type="match status" value="1"/>
</dbReference>
<dbReference type="PANTHER" id="PTHR42973">
    <property type="entry name" value="BINDING OXIDOREDUCTASE, PUTATIVE (AFU_ORTHOLOGUE AFUA_1G17690)-RELATED"/>
    <property type="match status" value="1"/>
</dbReference>
<evidence type="ECO:0000256" key="3">
    <source>
        <dbReference type="ARBA" id="ARBA00022827"/>
    </source>
</evidence>
<evidence type="ECO:0000256" key="5">
    <source>
        <dbReference type="SAM" id="SignalP"/>
    </source>
</evidence>
<dbReference type="InterPro" id="IPR036318">
    <property type="entry name" value="FAD-bd_PCMH-like_sf"/>
</dbReference>
<keyword evidence="8" id="KW-1185">Reference proteome</keyword>
<dbReference type="InParanoid" id="W3XN77"/>
<dbReference type="GO" id="GO:0071949">
    <property type="term" value="F:FAD binding"/>
    <property type="evidence" value="ECO:0007669"/>
    <property type="project" value="InterPro"/>
</dbReference>
<feature type="domain" description="FAD-binding PCMH-type" evidence="6">
    <location>
        <begin position="67"/>
        <end position="238"/>
    </location>
</feature>
<evidence type="ECO:0000259" key="6">
    <source>
        <dbReference type="PROSITE" id="PS51387"/>
    </source>
</evidence>
<dbReference type="InterPro" id="IPR016166">
    <property type="entry name" value="FAD-bd_PCMH"/>
</dbReference>
<dbReference type="PANTHER" id="PTHR42973:SF53">
    <property type="entry name" value="FAD-BINDING PCMH-TYPE DOMAIN-CONTAINING PROTEIN-RELATED"/>
    <property type="match status" value="1"/>
</dbReference>
<dbReference type="RefSeq" id="XP_007827572.1">
    <property type="nucleotide sequence ID" value="XM_007829381.1"/>
</dbReference>
<dbReference type="KEGG" id="pfy:PFICI_00800"/>
<keyword evidence="2" id="KW-0285">Flavoprotein</keyword>
<evidence type="ECO:0000313" key="8">
    <source>
        <dbReference type="Proteomes" id="UP000030651"/>
    </source>
</evidence>
<dbReference type="InterPro" id="IPR016169">
    <property type="entry name" value="FAD-bd_PCMH_sub2"/>
</dbReference>
<evidence type="ECO:0000256" key="1">
    <source>
        <dbReference type="ARBA" id="ARBA00005466"/>
    </source>
</evidence>
<evidence type="ECO:0000256" key="2">
    <source>
        <dbReference type="ARBA" id="ARBA00022630"/>
    </source>
</evidence>
<dbReference type="OMA" id="GMTWYDV"/>
<dbReference type="Pfam" id="PF01565">
    <property type="entry name" value="FAD_binding_4"/>
    <property type="match status" value="1"/>
</dbReference>
<dbReference type="eggNOG" id="KOG1231">
    <property type="taxonomic scope" value="Eukaryota"/>
</dbReference>
<dbReference type="Proteomes" id="UP000030651">
    <property type="component" value="Unassembled WGS sequence"/>
</dbReference>
<organism evidence="7 8">
    <name type="scientific">Pestalotiopsis fici (strain W106-1 / CGMCC3.15140)</name>
    <dbReference type="NCBI Taxonomy" id="1229662"/>
    <lineage>
        <taxon>Eukaryota</taxon>
        <taxon>Fungi</taxon>
        <taxon>Dikarya</taxon>
        <taxon>Ascomycota</taxon>
        <taxon>Pezizomycotina</taxon>
        <taxon>Sordariomycetes</taxon>
        <taxon>Xylariomycetidae</taxon>
        <taxon>Amphisphaeriales</taxon>
        <taxon>Sporocadaceae</taxon>
        <taxon>Pestalotiopsis</taxon>
    </lineage>
</organism>
<proteinExistence type="inferred from homology"/>
<dbReference type="HOGENOM" id="CLU_018354_1_2_1"/>
<keyword evidence="4" id="KW-0560">Oxidoreductase</keyword>
<name>W3XN77_PESFW</name>
<dbReference type="Gene3D" id="3.30.465.10">
    <property type="match status" value="1"/>
</dbReference>
<reference evidence="8" key="1">
    <citation type="journal article" date="2015" name="BMC Genomics">
        <title>Genomic and transcriptomic analysis of the endophytic fungus Pestalotiopsis fici reveals its lifestyle and high potential for synthesis of natural products.</title>
        <authorList>
            <person name="Wang X."/>
            <person name="Zhang X."/>
            <person name="Liu L."/>
            <person name="Xiang M."/>
            <person name="Wang W."/>
            <person name="Sun X."/>
            <person name="Che Y."/>
            <person name="Guo L."/>
            <person name="Liu G."/>
            <person name="Guo L."/>
            <person name="Wang C."/>
            <person name="Yin W.B."/>
            <person name="Stadler M."/>
            <person name="Zhang X."/>
            <person name="Liu X."/>
        </authorList>
    </citation>
    <scope>NUCLEOTIDE SEQUENCE [LARGE SCALE GENOMIC DNA]</scope>
    <source>
        <strain evidence="8">W106-1 / CGMCC3.15140</strain>
    </source>
</reference>
<keyword evidence="3" id="KW-0274">FAD</keyword>
<dbReference type="SUPFAM" id="SSF56176">
    <property type="entry name" value="FAD-binding/transporter-associated domain-like"/>
    <property type="match status" value="1"/>
</dbReference>
<dbReference type="InterPro" id="IPR006094">
    <property type="entry name" value="Oxid_FAD_bind_N"/>
</dbReference>
<feature type="signal peptide" evidence="5">
    <location>
        <begin position="1"/>
        <end position="18"/>
    </location>
</feature>
<comment type="similarity">
    <text evidence="1">Belongs to the oxygen-dependent FAD-linked oxidoreductase family.</text>
</comment>
<dbReference type="GeneID" id="19265813"/>
<accession>W3XN77</accession>
<sequence>MSFLNTAVAALLPALAVAQSLQVPVVSLSEGATCGCAQLSSTFGNKTIFSNSTAYATEVIDFWDVRSDLAPACIFEPSSASDVSSALQILAGCGTQFAVRGGGHMNYPGANNINGGVLVSLAALDQNIVDAESQTIDVGPGSRWVDVYDALDEYGLYTIGGRMKTIGVPGLTLIGGFHYFINKYGFTMDNVLSYDVVLGNGTQVVANKTDNFELFWALKGGANNFGLVTNFKLQAYPIANVSITYQNFNESAIEDFIGATVDLVNNDGPELAAGSVITIQYNATTKEVTSFIMGMQEGTESPPSRFDAFSKIPSTSTMNAVMSPKQWHANLDTPNQMFRVQFAHKTMIPDADQLYRIYQGWKDAVDSISDVEGLYPTFVMNIVPKSALSVAKNNGVGNVWGLDDSQSYIIWQFSTGWANAEDDIRMTSWSRSLLDYWHQENQLMGLAHEWLYMGDAGEFQDPYVTFPRENVERMRQVRSDYDPLGVFTRLNWGGFKLSR</sequence>
<gene>
    <name evidence="7" type="ORF">PFICI_00800</name>
</gene>
<evidence type="ECO:0000313" key="7">
    <source>
        <dbReference type="EMBL" id="ETS86972.1"/>
    </source>
</evidence>